<keyword evidence="4 5" id="KW-0472">Membrane</keyword>
<dbReference type="InterPro" id="IPR000276">
    <property type="entry name" value="GPCR_Rhodpsn"/>
</dbReference>
<sequence>MFLVSNDFFSMGLLKLYGIARPLHYIHHITMNKCVKIVVFSWLAFFTLVTITMIFTALTKISVLADWTNCTMEKCLKPIYRVRNALTAIVYFFTIFCFLITVCLIRRANKLRKSLRQSDLSKSRSYHSSSSISTARCGSDKSILQSKHKIANKKNSKSLNFPLVKLALNVGTLAIFHFPYTVWAIFLTFAPTCYFTFHWTIMQSLMGYVRFSLLFRIVLDSCMGIWMDKQMRNSLRQILGMAAKHSSSHSSNRMSSSISESALDNRHLSVGCKIDPLRVASLRIPPSEKCGHLIRALLQ</sequence>
<dbReference type="InterPro" id="IPR017452">
    <property type="entry name" value="GPCR_Rhodpsn_7TM"/>
</dbReference>
<dbReference type="Gene3D" id="1.20.1070.10">
    <property type="entry name" value="Rhodopsin 7-helix transmembrane proteins"/>
    <property type="match status" value="1"/>
</dbReference>
<accession>A0A915D4C0</accession>
<keyword evidence="2 5" id="KW-0812">Transmembrane</keyword>
<evidence type="ECO:0000256" key="4">
    <source>
        <dbReference type="ARBA" id="ARBA00023136"/>
    </source>
</evidence>
<keyword evidence="3 5" id="KW-1133">Transmembrane helix</keyword>
<dbReference type="PROSITE" id="PS50262">
    <property type="entry name" value="G_PROTEIN_RECEP_F1_2"/>
    <property type="match status" value="1"/>
</dbReference>
<evidence type="ECO:0000259" key="6">
    <source>
        <dbReference type="PROSITE" id="PS50262"/>
    </source>
</evidence>
<dbReference type="GO" id="GO:0016020">
    <property type="term" value="C:membrane"/>
    <property type="evidence" value="ECO:0007669"/>
    <property type="project" value="UniProtKB-SubCell"/>
</dbReference>
<comment type="subcellular location">
    <subcellularLocation>
        <location evidence="1">Membrane</location>
    </subcellularLocation>
</comment>
<dbReference type="WBParaSite" id="jg15435">
    <property type="protein sequence ID" value="jg15435"/>
    <property type="gene ID" value="jg15435"/>
</dbReference>
<feature type="domain" description="G-protein coupled receptors family 1 profile" evidence="6">
    <location>
        <begin position="1"/>
        <end position="228"/>
    </location>
</feature>
<protein>
    <submittedName>
        <fullName evidence="8">G-protein coupled receptors family 1 profile domain-containing protein</fullName>
    </submittedName>
</protein>
<proteinExistence type="predicted"/>
<evidence type="ECO:0000256" key="5">
    <source>
        <dbReference type="SAM" id="Phobius"/>
    </source>
</evidence>
<evidence type="ECO:0000313" key="8">
    <source>
        <dbReference type="WBParaSite" id="jg15435"/>
    </source>
</evidence>
<reference evidence="8" key="1">
    <citation type="submission" date="2022-11" db="UniProtKB">
        <authorList>
            <consortium name="WormBaseParasite"/>
        </authorList>
    </citation>
    <scope>IDENTIFICATION</scope>
</reference>
<dbReference type="AlphaFoldDB" id="A0A915D4C0"/>
<dbReference type="Pfam" id="PF00001">
    <property type="entry name" value="7tm_1"/>
    <property type="match status" value="1"/>
</dbReference>
<evidence type="ECO:0000256" key="1">
    <source>
        <dbReference type="ARBA" id="ARBA00004370"/>
    </source>
</evidence>
<evidence type="ECO:0000256" key="2">
    <source>
        <dbReference type="ARBA" id="ARBA00022692"/>
    </source>
</evidence>
<evidence type="ECO:0000256" key="3">
    <source>
        <dbReference type="ARBA" id="ARBA00022989"/>
    </source>
</evidence>
<name>A0A915D4C0_9BILA</name>
<feature type="transmembrane region" description="Helical" evidence="5">
    <location>
        <begin position="163"/>
        <end position="187"/>
    </location>
</feature>
<keyword evidence="7" id="KW-1185">Reference proteome</keyword>
<dbReference type="GO" id="GO:0004930">
    <property type="term" value="F:G protein-coupled receptor activity"/>
    <property type="evidence" value="ECO:0007669"/>
    <property type="project" value="InterPro"/>
</dbReference>
<feature type="transmembrane region" description="Helical" evidence="5">
    <location>
        <begin position="85"/>
        <end position="105"/>
    </location>
</feature>
<evidence type="ECO:0000313" key="7">
    <source>
        <dbReference type="Proteomes" id="UP000887574"/>
    </source>
</evidence>
<feature type="transmembrane region" description="Helical" evidence="5">
    <location>
        <begin position="37"/>
        <end position="65"/>
    </location>
</feature>
<dbReference type="Proteomes" id="UP000887574">
    <property type="component" value="Unplaced"/>
</dbReference>
<dbReference type="SUPFAM" id="SSF81321">
    <property type="entry name" value="Family A G protein-coupled receptor-like"/>
    <property type="match status" value="1"/>
</dbReference>
<organism evidence="7 8">
    <name type="scientific">Ditylenchus dipsaci</name>
    <dbReference type="NCBI Taxonomy" id="166011"/>
    <lineage>
        <taxon>Eukaryota</taxon>
        <taxon>Metazoa</taxon>
        <taxon>Ecdysozoa</taxon>
        <taxon>Nematoda</taxon>
        <taxon>Chromadorea</taxon>
        <taxon>Rhabditida</taxon>
        <taxon>Tylenchina</taxon>
        <taxon>Tylenchomorpha</taxon>
        <taxon>Sphaerularioidea</taxon>
        <taxon>Anguinidae</taxon>
        <taxon>Anguininae</taxon>
        <taxon>Ditylenchus</taxon>
    </lineage>
</organism>